<name>A0A2G1VM10_9FLAO</name>
<dbReference type="AlphaFoldDB" id="A0A2G1VM10"/>
<organism evidence="2 3">
    <name type="scientific">Leeuwenhoekiella nanhaiensis</name>
    <dbReference type="NCBI Taxonomy" id="1655491"/>
    <lineage>
        <taxon>Bacteria</taxon>
        <taxon>Pseudomonadati</taxon>
        <taxon>Bacteroidota</taxon>
        <taxon>Flavobacteriia</taxon>
        <taxon>Flavobacteriales</taxon>
        <taxon>Flavobacteriaceae</taxon>
        <taxon>Leeuwenhoekiella</taxon>
    </lineage>
</organism>
<accession>A0A2G1VM10</accession>
<proteinExistence type="predicted"/>
<dbReference type="Proteomes" id="UP000229433">
    <property type="component" value="Unassembled WGS sequence"/>
</dbReference>
<gene>
    <name evidence="2" type="ORF">CJ305_18100</name>
</gene>
<reference evidence="2 3" key="1">
    <citation type="submission" date="2017-08" db="EMBL/GenBank/DDBJ databases">
        <title>The whole genome shortgun sequences of strain Leeuwenhoekiella nanhaiensis G18 from the South China Sea.</title>
        <authorList>
            <person name="Liu Q."/>
        </authorList>
    </citation>
    <scope>NUCLEOTIDE SEQUENCE [LARGE SCALE GENOMIC DNA]</scope>
    <source>
        <strain evidence="2 3">G18</strain>
    </source>
</reference>
<protein>
    <submittedName>
        <fullName evidence="2">Uncharacterized protein</fullName>
    </submittedName>
</protein>
<comment type="caution">
    <text evidence="2">The sequence shown here is derived from an EMBL/GenBank/DDBJ whole genome shotgun (WGS) entry which is preliminary data.</text>
</comment>
<sequence length="185" mass="21486">MKRIVLLLAACFTFGTAAQAADSHPPRKVDRRVDLNRNFMQPVVFIENGIEFLVYPDGALDFNVTPSSVRLNGQYVREVYNPGRYDVYRNGHNYRRGYVQYNRMGLPVQIGRLSLDYFRDGRVARIGNIPVNYKKGRLDRIGNMKMHYDRGGRIYKQTGFIDKYRNADDCDMGSIEIIGDRSRRY</sequence>
<dbReference type="RefSeq" id="WP_099647685.1">
    <property type="nucleotide sequence ID" value="NZ_KZ319308.1"/>
</dbReference>
<feature type="signal peptide" evidence="1">
    <location>
        <begin position="1"/>
        <end position="20"/>
    </location>
</feature>
<evidence type="ECO:0000256" key="1">
    <source>
        <dbReference type="SAM" id="SignalP"/>
    </source>
</evidence>
<evidence type="ECO:0000313" key="2">
    <source>
        <dbReference type="EMBL" id="PHQ27806.1"/>
    </source>
</evidence>
<dbReference type="EMBL" id="NQXA01000029">
    <property type="protein sequence ID" value="PHQ27806.1"/>
    <property type="molecule type" value="Genomic_DNA"/>
</dbReference>
<keyword evidence="3" id="KW-1185">Reference proteome</keyword>
<keyword evidence="1" id="KW-0732">Signal</keyword>
<evidence type="ECO:0000313" key="3">
    <source>
        <dbReference type="Proteomes" id="UP000229433"/>
    </source>
</evidence>
<feature type="chain" id="PRO_5013854442" evidence="1">
    <location>
        <begin position="21"/>
        <end position="185"/>
    </location>
</feature>
<dbReference type="OrthoDB" id="750023at2"/>